<evidence type="ECO:0000256" key="6">
    <source>
        <dbReference type="ARBA" id="ARBA00023136"/>
    </source>
</evidence>
<evidence type="ECO:0000256" key="2">
    <source>
        <dbReference type="ARBA" id="ARBA00022692"/>
    </source>
</evidence>
<evidence type="ECO:0000259" key="8">
    <source>
        <dbReference type="PROSITE" id="PS50893"/>
    </source>
</evidence>
<comment type="caution">
    <text evidence="10">The sequence shown here is derived from an EMBL/GenBank/DDBJ whole genome shotgun (WGS) entry which is preliminary data.</text>
</comment>
<comment type="subcellular location">
    <subcellularLocation>
        <location evidence="1">Cell membrane</location>
        <topology evidence="1">Multi-pass membrane protein</topology>
    </subcellularLocation>
</comment>
<evidence type="ECO:0000256" key="1">
    <source>
        <dbReference type="ARBA" id="ARBA00004651"/>
    </source>
</evidence>
<dbReference type="InterPro" id="IPR011527">
    <property type="entry name" value="ABC1_TM_dom"/>
</dbReference>
<dbReference type="Pfam" id="PF00005">
    <property type="entry name" value="ABC_tran"/>
    <property type="match status" value="1"/>
</dbReference>
<feature type="transmembrane region" description="Helical" evidence="7">
    <location>
        <begin position="129"/>
        <end position="153"/>
    </location>
</feature>
<dbReference type="PROSITE" id="PS50893">
    <property type="entry name" value="ABC_TRANSPORTER_2"/>
    <property type="match status" value="1"/>
</dbReference>
<dbReference type="InterPro" id="IPR003439">
    <property type="entry name" value="ABC_transporter-like_ATP-bd"/>
</dbReference>
<feature type="transmembrane region" description="Helical" evidence="7">
    <location>
        <begin position="239"/>
        <end position="262"/>
    </location>
</feature>
<dbReference type="SMART" id="SM00382">
    <property type="entry name" value="AAA"/>
    <property type="match status" value="1"/>
</dbReference>
<keyword evidence="5 7" id="KW-1133">Transmembrane helix</keyword>
<name>A0ABY0III3_9BACT</name>
<gene>
    <name evidence="10" type="ORF">DAY19_06620</name>
</gene>
<dbReference type="EMBL" id="QDKL01000002">
    <property type="protein sequence ID" value="RZF21354.1"/>
    <property type="molecule type" value="Genomic_DNA"/>
</dbReference>
<dbReference type="Gene3D" id="3.40.50.300">
    <property type="entry name" value="P-loop containing nucleotide triphosphate hydrolases"/>
    <property type="match status" value="1"/>
</dbReference>
<keyword evidence="3" id="KW-0547">Nucleotide-binding</keyword>
<keyword evidence="6 7" id="KW-0472">Membrane</keyword>
<organism evidence="10 11">
    <name type="scientific">Halobacteriovorax vibrionivorans</name>
    <dbReference type="NCBI Taxonomy" id="2152716"/>
    <lineage>
        <taxon>Bacteria</taxon>
        <taxon>Pseudomonadati</taxon>
        <taxon>Bdellovibrionota</taxon>
        <taxon>Bacteriovoracia</taxon>
        <taxon>Bacteriovoracales</taxon>
        <taxon>Halobacteriovoraceae</taxon>
        <taxon>Halobacteriovorax</taxon>
    </lineage>
</organism>
<dbReference type="PROSITE" id="PS50929">
    <property type="entry name" value="ABC_TM1F"/>
    <property type="match status" value="1"/>
</dbReference>
<evidence type="ECO:0000313" key="11">
    <source>
        <dbReference type="Proteomes" id="UP000443582"/>
    </source>
</evidence>
<evidence type="ECO:0000256" key="3">
    <source>
        <dbReference type="ARBA" id="ARBA00022741"/>
    </source>
</evidence>
<dbReference type="Proteomes" id="UP000443582">
    <property type="component" value="Unassembled WGS sequence"/>
</dbReference>
<keyword evidence="4 10" id="KW-0067">ATP-binding</keyword>
<evidence type="ECO:0000256" key="5">
    <source>
        <dbReference type="ARBA" id="ARBA00022989"/>
    </source>
</evidence>
<dbReference type="InterPro" id="IPR027417">
    <property type="entry name" value="P-loop_NTPase"/>
</dbReference>
<protein>
    <submittedName>
        <fullName evidence="10">ABC transporter ATP-binding protein</fullName>
    </submittedName>
</protein>
<dbReference type="InterPro" id="IPR036640">
    <property type="entry name" value="ABC1_TM_sf"/>
</dbReference>
<reference evidence="11" key="1">
    <citation type="journal article" date="2019" name="Int. J. Syst. Evol. Microbiol.">
        <title>Halobacteriovorax valvorus sp. nov., a novel prokaryotic predator isolated from coastal seawater of China.</title>
        <authorList>
            <person name="Chen M.-X."/>
        </authorList>
    </citation>
    <scope>NUCLEOTIDE SEQUENCE [LARGE SCALE GENOMIC DNA]</scope>
    <source>
        <strain evidence="11">BL9</strain>
    </source>
</reference>
<sequence>MKSYLNKKLTSLVVSQFIHYWYYYIGAFICLYLTHNIQSELPFIAKDLAEKISEGISIPVGHLFLLALGIIIFRTSSRLLFFYPARVLQKILRFELMKKLETVSPSRYKEFSKGQIFQIIGGDLEHVRALVGFALLQIANIIIALSILVPKLLSFNKELFVALLPMFFAFIVFSVIVSTNRKFYRKTQDLQGEVQNTIIETYAGKKTIKNFHAEKAFIDLFSKKSQEELDNFYEAGKRVGISIPLMPTGVGLSLVWGAFIIYKEQLGASSLILFSGFVYLFLEPIMFLAWIGVVFTRSAGAWARVRELVGAMNSESDLEKSLKREFSLKKKEEIVELQLPFWERDLALKVHVGQKNAVVGKTGCGKSELLIKISELLKLQSHTTSYVAQDPYLYNGTIFENLSLGQDFSEEESKRAYELLKIFGLDYLAQDRESLFNLVVGENGKRLSGGQIKRVALIKSLLFDSEFIIWDDPFSSIDVVLERDILKRLNDMGVFDGRTLIMSTHRYTTAMQCDHLSLICDDGGLLEEMTVEAFKKKEENSNLEGEIYEHFKKQLL</sequence>
<feature type="transmembrane region" description="Helical" evidence="7">
    <location>
        <begin position="55"/>
        <end position="73"/>
    </location>
</feature>
<dbReference type="PANTHER" id="PTHR24221">
    <property type="entry name" value="ATP-BINDING CASSETTE SUB-FAMILY B"/>
    <property type="match status" value="1"/>
</dbReference>
<feature type="domain" description="ABC transmembrane type-1" evidence="9">
    <location>
        <begin position="63"/>
        <end position="297"/>
    </location>
</feature>
<dbReference type="PANTHER" id="PTHR24221:SF654">
    <property type="entry name" value="ATP-BINDING CASSETTE SUB-FAMILY B MEMBER 6"/>
    <property type="match status" value="1"/>
</dbReference>
<dbReference type="PROSITE" id="PS00211">
    <property type="entry name" value="ABC_TRANSPORTER_1"/>
    <property type="match status" value="1"/>
</dbReference>
<dbReference type="Pfam" id="PF00664">
    <property type="entry name" value="ABC_membrane"/>
    <property type="match status" value="1"/>
</dbReference>
<proteinExistence type="predicted"/>
<feature type="transmembrane region" description="Helical" evidence="7">
    <location>
        <begin position="268"/>
        <end position="296"/>
    </location>
</feature>
<evidence type="ECO:0000313" key="10">
    <source>
        <dbReference type="EMBL" id="RZF21354.1"/>
    </source>
</evidence>
<keyword evidence="2 7" id="KW-0812">Transmembrane</keyword>
<evidence type="ECO:0000259" key="9">
    <source>
        <dbReference type="PROSITE" id="PS50929"/>
    </source>
</evidence>
<dbReference type="SUPFAM" id="SSF90123">
    <property type="entry name" value="ABC transporter transmembrane region"/>
    <property type="match status" value="1"/>
</dbReference>
<dbReference type="Gene3D" id="1.20.1560.10">
    <property type="entry name" value="ABC transporter type 1, transmembrane domain"/>
    <property type="match status" value="1"/>
</dbReference>
<feature type="domain" description="ABC transporter" evidence="8">
    <location>
        <begin position="328"/>
        <end position="547"/>
    </location>
</feature>
<feature type="transmembrane region" description="Helical" evidence="7">
    <location>
        <begin position="12"/>
        <end position="35"/>
    </location>
</feature>
<dbReference type="GO" id="GO:0005524">
    <property type="term" value="F:ATP binding"/>
    <property type="evidence" value="ECO:0007669"/>
    <property type="project" value="UniProtKB-KW"/>
</dbReference>
<dbReference type="InterPro" id="IPR003593">
    <property type="entry name" value="AAA+_ATPase"/>
</dbReference>
<dbReference type="SUPFAM" id="SSF52540">
    <property type="entry name" value="P-loop containing nucleoside triphosphate hydrolases"/>
    <property type="match status" value="1"/>
</dbReference>
<dbReference type="RefSeq" id="WP_114706421.1">
    <property type="nucleotide sequence ID" value="NZ_QDKL01000002.1"/>
</dbReference>
<keyword evidence="11" id="KW-1185">Reference proteome</keyword>
<accession>A0ABY0III3</accession>
<evidence type="ECO:0000256" key="4">
    <source>
        <dbReference type="ARBA" id="ARBA00022840"/>
    </source>
</evidence>
<feature type="transmembrane region" description="Helical" evidence="7">
    <location>
        <begin position="159"/>
        <end position="177"/>
    </location>
</feature>
<dbReference type="InterPro" id="IPR039421">
    <property type="entry name" value="Type_1_exporter"/>
</dbReference>
<dbReference type="InterPro" id="IPR017871">
    <property type="entry name" value="ABC_transporter-like_CS"/>
</dbReference>
<evidence type="ECO:0000256" key="7">
    <source>
        <dbReference type="SAM" id="Phobius"/>
    </source>
</evidence>